<dbReference type="GO" id="GO:0016998">
    <property type="term" value="P:cell wall macromolecule catabolic process"/>
    <property type="evidence" value="ECO:0007669"/>
    <property type="project" value="InterPro"/>
</dbReference>
<dbReference type="GO" id="GO:0009253">
    <property type="term" value="P:peptidoglycan catabolic process"/>
    <property type="evidence" value="ECO:0007669"/>
    <property type="project" value="InterPro"/>
</dbReference>
<evidence type="ECO:0000256" key="1">
    <source>
        <dbReference type="ARBA" id="ARBA00000632"/>
    </source>
</evidence>
<evidence type="ECO:0000313" key="9">
    <source>
        <dbReference type="Proteomes" id="UP000759131"/>
    </source>
</evidence>
<dbReference type="GO" id="GO:0031640">
    <property type="term" value="P:killing of cells of another organism"/>
    <property type="evidence" value="ECO:0007669"/>
    <property type="project" value="UniProtKB-KW"/>
</dbReference>
<dbReference type="Pfam" id="PF00959">
    <property type="entry name" value="Phage_lysozyme"/>
    <property type="match status" value="1"/>
</dbReference>
<dbReference type="SUPFAM" id="SSF53955">
    <property type="entry name" value="Lysozyme-like"/>
    <property type="match status" value="1"/>
</dbReference>
<evidence type="ECO:0000256" key="2">
    <source>
        <dbReference type="ARBA" id="ARBA00022529"/>
    </source>
</evidence>
<dbReference type="PANTHER" id="PTHR38107">
    <property type="match status" value="1"/>
</dbReference>
<dbReference type="EMBL" id="OC855641">
    <property type="protein sequence ID" value="CAD7622383.1"/>
    <property type="molecule type" value="Genomic_DNA"/>
</dbReference>
<evidence type="ECO:0000256" key="5">
    <source>
        <dbReference type="ARBA" id="ARBA00023200"/>
    </source>
</evidence>
<evidence type="ECO:0000256" key="7">
    <source>
        <dbReference type="SAM" id="SignalP"/>
    </source>
</evidence>
<comment type="catalytic activity">
    <reaction evidence="1">
        <text>Hydrolysis of (1-&gt;4)-beta-linkages between N-acetylmuramic acid and N-acetyl-D-glucosamine residues in a peptidoglycan and between N-acetyl-D-glucosamine residues in chitodextrins.</text>
        <dbReference type="EC" id="3.2.1.17"/>
    </reaction>
</comment>
<evidence type="ECO:0000313" key="8">
    <source>
        <dbReference type="EMBL" id="CAD7622383.1"/>
    </source>
</evidence>
<accession>A0A7R9KG95</accession>
<evidence type="ECO:0000256" key="3">
    <source>
        <dbReference type="ARBA" id="ARBA00022638"/>
    </source>
</evidence>
<dbReference type="GO" id="GO:0003796">
    <property type="term" value="F:lysozyme activity"/>
    <property type="evidence" value="ECO:0007669"/>
    <property type="project" value="UniProtKB-EC"/>
</dbReference>
<dbReference type="InterPro" id="IPR033907">
    <property type="entry name" value="Endolysin_autolysin"/>
</dbReference>
<dbReference type="HAMAP" id="MF_04110">
    <property type="entry name" value="ENDOLYSIN_T4"/>
    <property type="match status" value="1"/>
</dbReference>
<keyword evidence="6" id="KW-0326">Glycosidase</keyword>
<dbReference type="CDD" id="cd00737">
    <property type="entry name" value="lyz_endolysin_autolysin"/>
    <property type="match status" value="1"/>
</dbReference>
<dbReference type="InterPro" id="IPR051018">
    <property type="entry name" value="Bacteriophage_GH24"/>
</dbReference>
<dbReference type="OrthoDB" id="6499791at2759"/>
<dbReference type="Proteomes" id="UP000759131">
    <property type="component" value="Unassembled WGS sequence"/>
</dbReference>
<dbReference type="PANTHER" id="PTHR38107:SF3">
    <property type="entry name" value="LYSOZYME RRRD-RELATED"/>
    <property type="match status" value="1"/>
</dbReference>
<keyword evidence="2" id="KW-0929">Antimicrobial</keyword>
<gene>
    <name evidence="8" type="ORF">OSB1V03_LOCUS2846</name>
</gene>
<evidence type="ECO:0000256" key="4">
    <source>
        <dbReference type="ARBA" id="ARBA00022801"/>
    </source>
</evidence>
<dbReference type="InterPro" id="IPR002196">
    <property type="entry name" value="Glyco_hydro_24"/>
</dbReference>
<dbReference type="AlphaFoldDB" id="A0A7R9KG95"/>
<evidence type="ECO:0000256" key="6">
    <source>
        <dbReference type="ARBA" id="ARBA00023295"/>
    </source>
</evidence>
<keyword evidence="3" id="KW-0081">Bacteriolytic enzyme</keyword>
<dbReference type="InterPro" id="IPR034690">
    <property type="entry name" value="Endolysin_T4_type"/>
</dbReference>
<dbReference type="InterPro" id="IPR023347">
    <property type="entry name" value="Lysozyme_dom_sf"/>
</dbReference>
<dbReference type="GO" id="GO:0042742">
    <property type="term" value="P:defense response to bacterium"/>
    <property type="evidence" value="ECO:0007669"/>
    <property type="project" value="UniProtKB-KW"/>
</dbReference>
<evidence type="ECO:0008006" key="10">
    <source>
        <dbReference type="Google" id="ProtNLM"/>
    </source>
</evidence>
<sequence>MAKQLIVLLALIAFVSAGKKIGNNGLNLLKSAEGWRANFYYDQIGLKTIGYGHACKWHNNCNDIHPPLSQQQGTDLLKKDLVEFENCINTAAPRLSQNRFDACVDFAFNMGCGAFTSSDVLKNIKAKNWSGAANSFSKYDKIGGQVIAGLTVRRRNEKNLFNKK</sequence>
<dbReference type="EMBL" id="CAJPIZ010001066">
    <property type="protein sequence ID" value="CAG2102813.1"/>
    <property type="molecule type" value="Genomic_DNA"/>
</dbReference>
<protein>
    <recommendedName>
        <fullName evidence="10">Lysozyme</fullName>
    </recommendedName>
</protein>
<keyword evidence="7" id="KW-0732">Signal</keyword>
<feature type="signal peptide" evidence="7">
    <location>
        <begin position="1"/>
        <end position="17"/>
    </location>
</feature>
<keyword evidence="5" id="KW-1035">Host cytoplasm</keyword>
<reference evidence="8" key="1">
    <citation type="submission" date="2020-11" db="EMBL/GenBank/DDBJ databases">
        <authorList>
            <person name="Tran Van P."/>
        </authorList>
    </citation>
    <scope>NUCLEOTIDE SEQUENCE</scope>
</reference>
<organism evidence="8">
    <name type="scientific">Medioppia subpectinata</name>
    <dbReference type="NCBI Taxonomy" id="1979941"/>
    <lineage>
        <taxon>Eukaryota</taxon>
        <taxon>Metazoa</taxon>
        <taxon>Ecdysozoa</taxon>
        <taxon>Arthropoda</taxon>
        <taxon>Chelicerata</taxon>
        <taxon>Arachnida</taxon>
        <taxon>Acari</taxon>
        <taxon>Acariformes</taxon>
        <taxon>Sarcoptiformes</taxon>
        <taxon>Oribatida</taxon>
        <taxon>Brachypylina</taxon>
        <taxon>Oppioidea</taxon>
        <taxon>Oppiidae</taxon>
        <taxon>Medioppia</taxon>
    </lineage>
</organism>
<keyword evidence="4" id="KW-0378">Hydrolase</keyword>
<dbReference type="InterPro" id="IPR023346">
    <property type="entry name" value="Lysozyme-like_dom_sf"/>
</dbReference>
<feature type="chain" id="PRO_5035679887" description="Lysozyme" evidence="7">
    <location>
        <begin position="18"/>
        <end position="164"/>
    </location>
</feature>
<name>A0A7R9KG95_9ACAR</name>
<dbReference type="Gene3D" id="1.10.530.40">
    <property type="match status" value="1"/>
</dbReference>
<keyword evidence="9" id="KW-1185">Reference proteome</keyword>
<proteinExistence type="inferred from homology"/>